<name>A0A9E5DCE4_9EURY</name>
<gene>
    <name evidence="1" type="ORF">KDK67_13565</name>
</gene>
<dbReference type="AlphaFoldDB" id="A0A9E5DCE4"/>
<evidence type="ECO:0000313" key="2">
    <source>
        <dbReference type="Proteomes" id="UP001056766"/>
    </source>
</evidence>
<keyword evidence="2" id="KW-1185">Reference proteome</keyword>
<evidence type="ECO:0000313" key="1">
    <source>
        <dbReference type="EMBL" id="MCM1987986.1"/>
    </source>
</evidence>
<reference evidence="1" key="2">
    <citation type="submission" date="2021-04" db="EMBL/GenBank/DDBJ databases">
        <authorList>
            <person name="Dong X."/>
        </authorList>
    </citation>
    <scope>NUCLEOTIDE SEQUENCE</scope>
    <source>
        <strain evidence="1">LLY</strain>
    </source>
</reference>
<proteinExistence type="predicted"/>
<reference evidence="1" key="1">
    <citation type="journal article" date="2021" name="mSystems">
        <title>Bacteria and Archaea Synergistically Convert Glycine Betaine to Biogenic Methane in the Formosa Cold Seep of the South China Sea.</title>
        <authorList>
            <person name="Li L."/>
            <person name="Zhang W."/>
            <person name="Zhang S."/>
            <person name="Song L."/>
            <person name="Sun Q."/>
            <person name="Zhang H."/>
            <person name="Xiang H."/>
            <person name="Dong X."/>
        </authorList>
    </citation>
    <scope>NUCLEOTIDE SEQUENCE</scope>
    <source>
        <strain evidence="1">LLY</strain>
    </source>
</reference>
<dbReference type="RefSeq" id="WP_250869395.1">
    <property type="nucleotide sequence ID" value="NZ_JAGSOI010000104.1"/>
</dbReference>
<sequence length="81" mass="9596">MRKIQAIKDQMKSLKQHKNHILGDTLYDNDAVIAIEGRIAALRWVLNEYELSDKYLNDRDGKPTIGNRGEIREVYRRPMRR</sequence>
<accession>A0A9E5DCE4</accession>
<protein>
    <submittedName>
        <fullName evidence="1">Uncharacterized protein</fullName>
    </submittedName>
</protein>
<dbReference type="Proteomes" id="UP001056766">
    <property type="component" value="Unassembled WGS sequence"/>
</dbReference>
<dbReference type="EMBL" id="JAGSOI010000104">
    <property type="protein sequence ID" value="MCM1987986.1"/>
    <property type="molecule type" value="Genomic_DNA"/>
</dbReference>
<comment type="caution">
    <text evidence="1">The sequence shown here is derived from an EMBL/GenBank/DDBJ whole genome shotgun (WGS) entry which is preliminary data.</text>
</comment>
<organism evidence="1 2">
    <name type="scientific">Methanococcoides seepicolus</name>
    <dbReference type="NCBI Taxonomy" id="2828780"/>
    <lineage>
        <taxon>Archaea</taxon>
        <taxon>Methanobacteriati</taxon>
        <taxon>Methanobacteriota</taxon>
        <taxon>Stenosarchaea group</taxon>
        <taxon>Methanomicrobia</taxon>
        <taxon>Methanosarcinales</taxon>
        <taxon>Methanosarcinaceae</taxon>
        <taxon>Methanococcoides</taxon>
    </lineage>
</organism>